<dbReference type="EMBL" id="CP001108">
    <property type="protein sequence ID" value="ACF45757.1"/>
    <property type="molecule type" value="Genomic_DNA"/>
</dbReference>
<dbReference type="KEGG" id="paa:Paes_0710"/>
<accession>B4S6K2</accession>
<organism evidence="2 3">
    <name type="scientific">Prosthecochloris aestuarii (strain DSM 271 / SK 413)</name>
    <dbReference type="NCBI Taxonomy" id="290512"/>
    <lineage>
        <taxon>Bacteria</taxon>
        <taxon>Pseudomonadati</taxon>
        <taxon>Chlorobiota</taxon>
        <taxon>Chlorobiia</taxon>
        <taxon>Chlorobiales</taxon>
        <taxon>Chlorobiaceae</taxon>
        <taxon>Prosthecochloris</taxon>
    </lineage>
</organism>
<dbReference type="HOGENOM" id="CLU_1616061_0_0_10"/>
<evidence type="ECO:0000313" key="3">
    <source>
        <dbReference type="Proteomes" id="UP000002725"/>
    </source>
</evidence>
<dbReference type="Proteomes" id="UP000002725">
    <property type="component" value="Chromosome"/>
</dbReference>
<feature type="transmembrane region" description="Helical" evidence="1">
    <location>
        <begin position="104"/>
        <end position="128"/>
    </location>
</feature>
<keyword evidence="1" id="KW-0812">Transmembrane</keyword>
<evidence type="ECO:0000256" key="1">
    <source>
        <dbReference type="SAM" id="Phobius"/>
    </source>
</evidence>
<name>B4S6K2_PROA2</name>
<keyword evidence="1" id="KW-1133">Transmembrane helix</keyword>
<evidence type="ECO:0000313" key="2">
    <source>
        <dbReference type="EMBL" id="ACF45757.1"/>
    </source>
</evidence>
<dbReference type="eggNOG" id="COG2891">
    <property type="taxonomic scope" value="Bacteria"/>
</dbReference>
<reference evidence="2" key="1">
    <citation type="submission" date="2008-06" db="EMBL/GenBank/DDBJ databases">
        <title>Complete sequence of chromosome of Prosthecochloris aestuarii DSM 271.</title>
        <authorList>
            <consortium name="US DOE Joint Genome Institute"/>
            <person name="Lucas S."/>
            <person name="Copeland A."/>
            <person name="Lapidus A."/>
            <person name="Glavina del Rio T."/>
            <person name="Dalin E."/>
            <person name="Tice H."/>
            <person name="Bruce D."/>
            <person name="Goodwin L."/>
            <person name="Pitluck S."/>
            <person name="Schmutz J."/>
            <person name="Larimer F."/>
            <person name="Land M."/>
            <person name="Hauser L."/>
            <person name="Kyrpides N."/>
            <person name="Anderson I."/>
            <person name="Liu Z."/>
            <person name="Li T."/>
            <person name="Zhao F."/>
            <person name="Overmann J."/>
            <person name="Bryant D.A."/>
            <person name="Richardson P."/>
        </authorList>
    </citation>
    <scope>NUCLEOTIDE SEQUENCE [LARGE SCALE GENOMIC DNA]</scope>
    <source>
        <strain evidence="2">DSM 271</strain>
    </source>
</reference>
<sequence length="164" mass="18005">MVNNLFFNIVALVILYGIQLYAASHIVFYGALPDLVTIFTVFIAMQYGRNTGMTFGFASGIIMGFLTGSPGIESLVRTLEGFIGGFFHIPEDSHASPTQKRKMFYTAVLLASLFGKVIAVLMANIIGLPLTMHLLYTVGVATLMNMIIAVIAYRLLLRNTFILN</sequence>
<feature type="transmembrane region" description="Helical" evidence="1">
    <location>
        <begin position="134"/>
        <end position="156"/>
    </location>
</feature>
<dbReference type="AlphaFoldDB" id="B4S6K2"/>
<keyword evidence="3" id="KW-1185">Reference proteome</keyword>
<dbReference type="STRING" id="290512.Paes_0710"/>
<keyword evidence="1" id="KW-0472">Membrane</keyword>
<feature type="transmembrane region" description="Helical" evidence="1">
    <location>
        <begin position="6"/>
        <end position="22"/>
    </location>
</feature>
<gene>
    <name evidence="2" type="ordered locus">Paes_0710</name>
</gene>
<dbReference type="RefSeq" id="WP_012505294.1">
    <property type="nucleotide sequence ID" value="NC_011059.1"/>
</dbReference>
<proteinExistence type="predicted"/>
<dbReference type="Gene3D" id="1.10.1760.20">
    <property type="match status" value="1"/>
</dbReference>
<protein>
    <submittedName>
        <fullName evidence="2">Rod shape-determining protein MreD</fullName>
    </submittedName>
</protein>
<feature type="transmembrane region" description="Helical" evidence="1">
    <location>
        <begin position="27"/>
        <end position="47"/>
    </location>
</feature>